<dbReference type="Proteomes" id="UP000594836">
    <property type="component" value="Plasmid unnamed1"/>
</dbReference>
<sequence>MLLDYDHPAGWPPAVTAFLDEHLDVLDDWVTTQRFATGNQYDRLVEQLGELLRSHQILAWHCSRLLPHERRAILEAGMSLPSIDGLMRRIDAAVSSGAFVPEIAGQFRLRHQAHSPTRAGRIWFLFTRPHNDDGVEDFFRFWGGESLYAAIDRNTELGPILRSTGLPCVVEAAIPMSYFQDSLGYETHIMRQFCSWRAGRSYDGVPHDRALAPVPPHMIRRIVTFDDPDFAVLSGCGNYFEPLTIA</sequence>
<name>A0A7T3AFW8_SPHPI</name>
<organism evidence="1 2">
    <name type="scientific">Sphingomonas paucimobilis</name>
    <name type="common">Pseudomonas paucimobilis</name>
    <dbReference type="NCBI Taxonomy" id="13689"/>
    <lineage>
        <taxon>Bacteria</taxon>
        <taxon>Pseudomonadati</taxon>
        <taxon>Pseudomonadota</taxon>
        <taxon>Alphaproteobacteria</taxon>
        <taxon>Sphingomonadales</taxon>
        <taxon>Sphingomonadaceae</taxon>
        <taxon>Sphingomonas</taxon>
    </lineage>
</organism>
<dbReference type="EMBL" id="CP065714">
    <property type="protein sequence ID" value="QPT10854.1"/>
    <property type="molecule type" value="Genomic_DNA"/>
</dbReference>
<keyword evidence="1" id="KW-0614">Plasmid</keyword>
<evidence type="ECO:0000313" key="2">
    <source>
        <dbReference type="Proteomes" id="UP000594836"/>
    </source>
</evidence>
<reference evidence="1 2" key="1">
    <citation type="submission" date="2020-12" db="EMBL/GenBank/DDBJ databases">
        <title>FDA dAtabase for Regulatory Grade micrObial Sequences (FDA-ARGOS): Supporting development and validation of Infectious Disease Dx tests.</title>
        <authorList>
            <person name="Sproer C."/>
            <person name="Gronow S."/>
            <person name="Severitt S."/>
            <person name="Schroder I."/>
            <person name="Tallon L."/>
            <person name="Sadzewicz L."/>
            <person name="Zhao X."/>
            <person name="Boylan J."/>
            <person name="Ott S."/>
            <person name="Bowen H."/>
            <person name="Vavikolanu K."/>
            <person name="Mehta A."/>
            <person name="Aluvathingal J."/>
            <person name="Nadendla S."/>
            <person name="Lowell S."/>
            <person name="Myers T."/>
            <person name="Yan Y."/>
            <person name="Sichtig H."/>
        </authorList>
    </citation>
    <scope>NUCLEOTIDE SEQUENCE [LARGE SCALE GENOMIC DNA]</scope>
    <source>
        <strain evidence="1 2">FDAARGOS_881</strain>
        <plasmid evidence="1 2">unnamed1</plasmid>
    </source>
</reference>
<proteinExistence type="predicted"/>
<evidence type="ECO:0000313" key="1">
    <source>
        <dbReference type="EMBL" id="QPT10854.1"/>
    </source>
</evidence>
<geneLocation type="plasmid" evidence="1 2">
    <name>unnamed1</name>
</geneLocation>
<dbReference type="RefSeq" id="WP_197939300.1">
    <property type="nucleotide sequence ID" value="NZ_CP065714.1"/>
</dbReference>
<protein>
    <submittedName>
        <fullName evidence="1">Uncharacterized protein</fullName>
    </submittedName>
</protein>
<gene>
    <name evidence="1" type="ORF">I6G38_20240</name>
</gene>
<accession>A0A7T3AFW8</accession>
<dbReference type="AlphaFoldDB" id="A0A7T3AFW8"/>